<accession>A0A158KWF2</accession>
<dbReference type="GO" id="GO:0016740">
    <property type="term" value="F:transferase activity"/>
    <property type="evidence" value="ECO:0007669"/>
    <property type="project" value="UniProtKB-KW"/>
</dbReference>
<keyword evidence="2" id="KW-0808">Transferase</keyword>
<keyword evidence="6" id="KW-1185">Reference proteome</keyword>
<dbReference type="CDD" id="cd03047">
    <property type="entry name" value="GST_N_2"/>
    <property type="match status" value="1"/>
</dbReference>
<dbReference type="InterPro" id="IPR036282">
    <property type="entry name" value="Glutathione-S-Trfase_C_sf"/>
</dbReference>
<organism evidence="5 6">
    <name type="scientific">Caballeronia arvi</name>
    <dbReference type="NCBI Taxonomy" id="1777135"/>
    <lineage>
        <taxon>Bacteria</taxon>
        <taxon>Pseudomonadati</taxon>
        <taxon>Pseudomonadota</taxon>
        <taxon>Betaproteobacteria</taxon>
        <taxon>Burkholderiales</taxon>
        <taxon>Burkholderiaceae</taxon>
        <taxon>Caballeronia</taxon>
    </lineage>
</organism>
<evidence type="ECO:0000259" key="3">
    <source>
        <dbReference type="PROSITE" id="PS50404"/>
    </source>
</evidence>
<dbReference type="Proteomes" id="UP000055019">
    <property type="component" value="Unassembled WGS sequence"/>
</dbReference>
<dbReference type="PROSITE" id="PS50405">
    <property type="entry name" value="GST_CTER"/>
    <property type="match status" value="1"/>
</dbReference>
<dbReference type="FunFam" id="3.40.30.10:FF:000039">
    <property type="entry name" value="Glutathione S-transferase domain"/>
    <property type="match status" value="1"/>
</dbReference>
<reference evidence="5" key="1">
    <citation type="submission" date="2016-01" db="EMBL/GenBank/DDBJ databases">
        <authorList>
            <person name="Peeters C."/>
        </authorList>
    </citation>
    <scope>NUCLEOTIDE SEQUENCE [LARGE SCALE GENOMIC DNA]</scope>
    <source>
        <strain evidence="5">LMG 29317</strain>
    </source>
</reference>
<dbReference type="SFLD" id="SFLDS00019">
    <property type="entry name" value="Glutathione_Transferase_(cytos"/>
    <property type="match status" value="1"/>
</dbReference>
<dbReference type="SUPFAM" id="SSF52833">
    <property type="entry name" value="Thioredoxin-like"/>
    <property type="match status" value="1"/>
</dbReference>
<dbReference type="PANTHER" id="PTHR44051:SF19">
    <property type="entry name" value="DISULFIDE-BOND OXIDOREDUCTASE YFCG"/>
    <property type="match status" value="1"/>
</dbReference>
<dbReference type="InterPro" id="IPR010987">
    <property type="entry name" value="Glutathione-S-Trfase_C-like"/>
</dbReference>
<protein>
    <submittedName>
        <fullName evidence="5">Glutathione S-transferase like protein</fullName>
    </submittedName>
</protein>
<sequence>MAGKEESNANGPESEPESLKTLAQYLERALDKATSIIMMRHHCFLYIASSPGRAPLAQLERRRAPELYMELGRDAMYRSATSLTRRVPMLTILGKASSINVRKVLWACAVLSLDFVREDWGTGFKSTHAPEFLALNPNGLVPVLRDGDFILWESNSIIRYLASSYGGEHLYPVEPVARARVDQWMDWQATELNRSWSYAFLALVRHSEAHQSAEETARSIASWTQQMTILKNQLSVTGAYVAGPTFSLADIPIGLSVNRWFSTPFDHPPFPGVATYFDGLGDRLGFDEHCRNGLP</sequence>
<evidence type="ECO:0000256" key="2">
    <source>
        <dbReference type="ARBA" id="ARBA00022679"/>
    </source>
</evidence>
<evidence type="ECO:0000256" key="1">
    <source>
        <dbReference type="ARBA" id="ARBA00007409"/>
    </source>
</evidence>
<dbReference type="SFLD" id="SFLDG00358">
    <property type="entry name" value="Main_(cytGST)"/>
    <property type="match status" value="1"/>
</dbReference>
<dbReference type="EMBL" id="FCOM02000060">
    <property type="protein sequence ID" value="SAL85434.1"/>
    <property type="molecule type" value="Genomic_DNA"/>
</dbReference>
<comment type="similarity">
    <text evidence="1">Belongs to the GST superfamily.</text>
</comment>
<dbReference type="Gene3D" id="3.40.30.10">
    <property type="entry name" value="Glutaredoxin"/>
    <property type="match status" value="1"/>
</dbReference>
<evidence type="ECO:0000313" key="5">
    <source>
        <dbReference type="EMBL" id="SAL85434.1"/>
    </source>
</evidence>
<evidence type="ECO:0000259" key="4">
    <source>
        <dbReference type="PROSITE" id="PS50405"/>
    </source>
</evidence>
<dbReference type="InterPro" id="IPR036249">
    <property type="entry name" value="Thioredoxin-like_sf"/>
</dbReference>
<feature type="domain" description="GST N-terminal" evidence="3">
    <location>
        <begin position="88"/>
        <end position="169"/>
    </location>
</feature>
<dbReference type="SFLD" id="SFLDG01150">
    <property type="entry name" value="Main.1:_Beta-like"/>
    <property type="match status" value="1"/>
</dbReference>
<comment type="caution">
    <text evidence="5">The sequence shown here is derived from an EMBL/GenBank/DDBJ whole genome shotgun (WGS) entry which is preliminary data.</text>
</comment>
<feature type="domain" description="GST C-terminal" evidence="4">
    <location>
        <begin position="174"/>
        <end position="295"/>
    </location>
</feature>
<dbReference type="SUPFAM" id="SSF47616">
    <property type="entry name" value="GST C-terminal domain-like"/>
    <property type="match status" value="1"/>
</dbReference>
<dbReference type="InterPro" id="IPR040079">
    <property type="entry name" value="Glutathione_S-Trfase"/>
</dbReference>
<proteinExistence type="inferred from homology"/>
<dbReference type="Gene3D" id="1.20.1050.10">
    <property type="match status" value="1"/>
</dbReference>
<gene>
    <name evidence="5" type="ORF">AWB74_07302</name>
</gene>
<evidence type="ECO:0000313" key="6">
    <source>
        <dbReference type="Proteomes" id="UP000055019"/>
    </source>
</evidence>
<dbReference type="PANTHER" id="PTHR44051">
    <property type="entry name" value="GLUTATHIONE S-TRANSFERASE-RELATED"/>
    <property type="match status" value="1"/>
</dbReference>
<name>A0A158KWF2_9BURK</name>
<dbReference type="PROSITE" id="PS50404">
    <property type="entry name" value="GST_NTER"/>
    <property type="match status" value="1"/>
</dbReference>
<dbReference type="InterPro" id="IPR004045">
    <property type="entry name" value="Glutathione_S-Trfase_N"/>
</dbReference>
<dbReference type="Pfam" id="PF13417">
    <property type="entry name" value="GST_N_3"/>
    <property type="match status" value="1"/>
</dbReference>
<dbReference type="AlphaFoldDB" id="A0A158KWF2"/>